<dbReference type="RefSeq" id="WP_137354588.1">
    <property type="nucleotide sequence ID" value="NZ_CAACYE020000001.1"/>
</dbReference>
<accession>A0A449HBP6</accession>
<sequence length="112" mass="11175">MKVEDILAAAKDTMTVRRVYAEPVERNGTIVIAAAVVSGGGGAGAGVKDGEEGSGGGFGLNAKPAGAYVIRDGRVSWRPAVDVNRLIAVAGAVVITGMLVGARIATAAVRQG</sequence>
<keyword evidence="1" id="KW-1133">Transmembrane helix</keyword>
<dbReference type="EMBL" id="CAACYE010000005">
    <property type="protein sequence ID" value="VFA82876.1"/>
    <property type="molecule type" value="Genomic_DNA"/>
</dbReference>
<evidence type="ECO:0000256" key="1">
    <source>
        <dbReference type="SAM" id="Phobius"/>
    </source>
</evidence>
<organism evidence="2">
    <name type="scientific">Nocardia farcinica</name>
    <dbReference type="NCBI Taxonomy" id="37329"/>
    <lineage>
        <taxon>Bacteria</taxon>
        <taxon>Bacillati</taxon>
        <taxon>Actinomycetota</taxon>
        <taxon>Actinomycetes</taxon>
        <taxon>Mycobacteriales</taxon>
        <taxon>Nocardiaceae</taxon>
        <taxon>Nocardia</taxon>
    </lineage>
</organism>
<feature type="transmembrane region" description="Helical" evidence="1">
    <location>
        <begin position="86"/>
        <end position="109"/>
    </location>
</feature>
<evidence type="ECO:0000313" key="2">
    <source>
        <dbReference type="EMBL" id="VFA82876.1"/>
    </source>
</evidence>
<keyword evidence="1" id="KW-0472">Membrane</keyword>
<protein>
    <submittedName>
        <fullName evidence="2">Sporulation protein YtfJ (Spore_YtfJ)</fullName>
    </submittedName>
</protein>
<reference evidence="2" key="1">
    <citation type="submission" date="2019-02" db="EMBL/GenBank/DDBJ databases">
        <authorList>
            <consortium name="Pathogen Informatics"/>
        </authorList>
    </citation>
    <scope>NUCLEOTIDE SEQUENCE</scope>
    <source>
        <strain evidence="2">3012STDY6733949</strain>
    </source>
</reference>
<proteinExistence type="predicted"/>
<dbReference type="AlphaFoldDB" id="A0A449HBP6"/>
<name>A0A449HBP6_NOCFR</name>
<keyword evidence="1" id="KW-0812">Transmembrane</keyword>
<gene>
    <name evidence="2" type="ORF">NCTC1935_00835</name>
</gene>